<dbReference type="InterPro" id="IPR027417">
    <property type="entry name" value="P-loop_NTPase"/>
</dbReference>
<dbReference type="EMBL" id="JAVLUS010000024">
    <property type="protein sequence ID" value="MDS1116355.1"/>
    <property type="molecule type" value="Genomic_DNA"/>
</dbReference>
<dbReference type="Pfam" id="PF18766">
    <property type="entry name" value="SWI2_SNF2"/>
    <property type="match status" value="1"/>
</dbReference>
<accession>A0ABU2GZM1</accession>
<dbReference type="Gene3D" id="3.40.50.300">
    <property type="entry name" value="P-loop containing nucleotide triphosphate hydrolases"/>
    <property type="match status" value="3"/>
</dbReference>
<sequence length="1041" mass="114800">MSHAQLMEREFEENLCSELAQRGWLYEDDGKPTGWDVGLAMVPADALHWLATQYPNEYEKAVPGDLVGEQRLGAEQKLLEHVTKELAKATRMDPTTGHPVGGLLGVLRKGFSYAQIGRPAARFGPMMAFPPANPNLTEVVEAAESVRLRILRQVRFDTKTNESIDVVLLVNGLPVVTLELKTDNTQTVNHAIRQYREDRKPGRNRPLLTPGRALVHFAVSNDLVYMTTKLQGGDTLFLPFNQGNEGHEGNPPSSTGSSTNYLWRRILARPTFMRILKDFALFEPDKSGKKDGGRLVFPRFHQLRAVERVVADIEANGPGKRYLIWHSAGSGKTKTIAWLSHRLIRHMSADSRSTFDSVIVVTDRTVLDENIRDDMNLVQSSKGLVVAVGERSGAKSPQLKKALVEGDHIITCTLQTFPEVMKLIEDTEELRGRRWAVVADEAHSSQSGSAAKQLKELLVDVEVDPDEEISSADLMAAKDSAIAASANITFVALTATPKGKTLRLFGTQVGDRWEAFDTYTMAQAIEEGFILDVLTNYSTYDMFLRVKSTLEGESESEVQVNTGEAVSTIVRYARLHPTAIAQKVRVVVEHFRRNVQPLLGGQARAMVVTSSRIEALSWSRKMDAYIAEKGYDLHTLAAFSGSLTDEDGESVTEVSINGVSDVGRAFREDGIYRVLIVANKFQTGFDEPRLMAMYVDKKLSGVATVQTLSRLNRIYPGKTAPMVVDFRNTPASVQADFKLYYSDAHVDGDVDPNALITVGERLDTSGLYTHEEMDAVADAFLSVLTGEVIAKALSPIKSRWNGQWRQAVLSKDTKRKEELEAFRADVLGYRNAWQFLSQIVDYQDPELHRRAILATLLGRNLHADGDDRDDSFLEGVQLSGVKLVPSAIEEDHSLTEGSAEGIKLPIFDGEHSGSFAPKRGPLDEAIDKVNEMFKAKGVEVSPESVSGFITTFWGFLDANEEAVAMAKNNTVAQLKASEGFGGAVGLAVLKTVNESKEIQSYMTDPAFIGQIADIAAEALHAHHRPKAAPGSDPKRKAREHE</sequence>
<keyword evidence="3" id="KW-0547">Nucleotide-binding</keyword>
<dbReference type="SUPFAM" id="SSF52540">
    <property type="entry name" value="P-loop containing nucleoside triphosphate hydrolases"/>
    <property type="match status" value="1"/>
</dbReference>
<feature type="domain" description="Helicase ATP-binding" evidence="2">
    <location>
        <begin position="313"/>
        <end position="515"/>
    </location>
</feature>
<name>A0ABU2GZM1_9ACTN</name>
<keyword evidence="3" id="KW-0378">Hydrolase</keyword>
<dbReference type="Pfam" id="PF04313">
    <property type="entry name" value="HSDR_N"/>
    <property type="match status" value="1"/>
</dbReference>
<dbReference type="PROSITE" id="PS51192">
    <property type="entry name" value="HELICASE_ATP_BIND_1"/>
    <property type="match status" value="1"/>
</dbReference>
<evidence type="ECO:0000313" key="3">
    <source>
        <dbReference type="EMBL" id="MDS1116355.1"/>
    </source>
</evidence>
<dbReference type="RefSeq" id="WP_310952153.1">
    <property type="nucleotide sequence ID" value="NZ_JAVLUS010000024.1"/>
</dbReference>
<dbReference type="Pfam" id="PF22679">
    <property type="entry name" value="T1R_D3-like"/>
    <property type="match status" value="1"/>
</dbReference>
<feature type="compositionally biased region" description="Basic and acidic residues" evidence="1">
    <location>
        <begin position="1032"/>
        <end position="1041"/>
    </location>
</feature>
<dbReference type="GO" id="GO:0004386">
    <property type="term" value="F:helicase activity"/>
    <property type="evidence" value="ECO:0007669"/>
    <property type="project" value="UniProtKB-KW"/>
</dbReference>
<proteinExistence type="predicted"/>
<organism evidence="3 4">
    <name type="scientific">Gordonia westfalica</name>
    <dbReference type="NCBI Taxonomy" id="158898"/>
    <lineage>
        <taxon>Bacteria</taxon>
        <taxon>Bacillati</taxon>
        <taxon>Actinomycetota</taxon>
        <taxon>Actinomycetes</taxon>
        <taxon>Mycobacteriales</taxon>
        <taxon>Gordoniaceae</taxon>
        <taxon>Gordonia</taxon>
    </lineage>
</organism>
<dbReference type="InterPro" id="IPR007409">
    <property type="entry name" value="Restrct_endonuc_type1_HsdR_N"/>
</dbReference>
<evidence type="ECO:0000313" key="4">
    <source>
        <dbReference type="Proteomes" id="UP001265083"/>
    </source>
</evidence>
<protein>
    <submittedName>
        <fullName evidence="3">DEAD/DEAH box helicase family protein</fullName>
    </submittedName>
</protein>
<feature type="region of interest" description="Disordered" evidence="1">
    <location>
        <begin position="1021"/>
        <end position="1041"/>
    </location>
</feature>
<dbReference type="SMART" id="SM00487">
    <property type="entry name" value="DEXDc"/>
    <property type="match status" value="1"/>
</dbReference>
<evidence type="ECO:0000259" key="2">
    <source>
        <dbReference type="PROSITE" id="PS51192"/>
    </source>
</evidence>
<dbReference type="PANTHER" id="PTHR42927:SF1">
    <property type="entry name" value="HELICASE SUPERFAMILY 1 AND 2 DOMAIN-CONTAINING PROTEIN"/>
    <property type="match status" value="1"/>
</dbReference>
<dbReference type="InterPro" id="IPR014001">
    <property type="entry name" value="Helicase_ATP-bd"/>
</dbReference>
<keyword evidence="3" id="KW-0067">ATP-binding</keyword>
<dbReference type="InterPro" id="IPR040980">
    <property type="entry name" value="SWI2_SNF2"/>
</dbReference>
<comment type="caution">
    <text evidence="3">The sequence shown here is derived from an EMBL/GenBank/DDBJ whole genome shotgun (WGS) entry which is preliminary data.</text>
</comment>
<evidence type="ECO:0000256" key="1">
    <source>
        <dbReference type="SAM" id="MobiDB-lite"/>
    </source>
</evidence>
<keyword evidence="4" id="KW-1185">Reference proteome</keyword>
<dbReference type="PANTHER" id="PTHR42927">
    <property type="entry name" value="HELICASE SUPERFAMILY 1 AND 2 DOMAIN-CONTAINING PROTEIN"/>
    <property type="match status" value="1"/>
</dbReference>
<gene>
    <name evidence="3" type="ORF">RD149_21665</name>
</gene>
<dbReference type="Gene3D" id="3.90.1570.50">
    <property type="match status" value="1"/>
</dbReference>
<dbReference type="Proteomes" id="UP001265083">
    <property type="component" value="Unassembled WGS sequence"/>
</dbReference>
<dbReference type="InterPro" id="IPR055180">
    <property type="entry name" value="HsdR_RecA-like_helicase_dom_2"/>
</dbReference>
<keyword evidence="3" id="KW-0347">Helicase</keyword>
<reference evidence="3 4" key="1">
    <citation type="submission" date="2023-08" db="EMBL/GenBank/DDBJ databases">
        <title>Bioegradation of LLDPE and BLDPE plastic by marine bacteria from coast plastic debris.</title>
        <authorList>
            <person name="Rong Z."/>
        </authorList>
    </citation>
    <scope>NUCLEOTIDE SEQUENCE [LARGE SCALE GENOMIC DNA]</scope>
    <source>
        <strain evidence="3 4">Z-2</strain>
    </source>
</reference>